<feature type="disulfide bond" evidence="5">
    <location>
        <begin position="467"/>
        <end position="510"/>
    </location>
</feature>
<feature type="non-terminal residue" evidence="8">
    <location>
        <position position="1"/>
    </location>
</feature>
<dbReference type="EMBL" id="VZRP01012653">
    <property type="protein sequence ID" value="NWV66130.1"/>
    <property type="molecule type" value="Genomic_DNA"/>
</dbReference>
<feature type="signal peptide" evidence="6">
    <location>
        <begin position="1"/>
        <end position="18"/>
    </location>
</feature>
<evidence type="ECO:0000256" key="2">
    <source>
        <dbReference type="ARBA" id="ARBA00022729"/>
    </source>
</evidence>
<evidence type="ECO:0000256" key="1">
    <source>
        <dbReference type="ARBA" id="ARBA00022659"/>
    </source>
</evidence>
<comment type="caution">
    <text evidence="5">Lacks conserved residue(s) required for the propagation of feature annotation.</text>
</comment>
<feature type="chain" id="PRO_5029584376" evidence="6">
    <location>
        <begin position="19"/>
        <end position="528"/>
    </location>
</feature>
<feature type="disulfide bond" evidence="5">
    <location>
        <begin position="245"/>
        <end position="272"/>
    </location>
</feature>
<dbReference type="PANTHER" id="PTHR45656">
    <property type="entry name" value="PROTEIN CBR-CLEC-78"/>
    <property type="match status" value="1"/>
</dbReference>
<feature type="domain" description="Sushi" evidence="7">
    <location>
        <begin position="144"/>
        <end position="214"/>
    </location>
</feature>
<keyword evidence="2 6" id="KW-0732">Signal</keyword>
<evidence type="ECO:0000256" key="6">
    <source>
        <dbReference type="SAM" id="SignalP"/>
    </source>
</evidence>
<feature type="domain" description="Sushi" evidence="7">
    <location>
        <begin position="275"/>
        <end position="338"/>
    </location>
</feature>
<keyword evidence="3" id="KW-0677">Repeat</keyword>
<keyword evidence="4 5" id="KW-1015">Disulfide bond</keyword>
<keyword evidence="1 5" id="KW-0768">Sushi</keyword>
<feature type="domain" description="Sushi" evidence="7">
    <location>
        <begin position="82"/>
        <end position="143"/>
    </location>
</feature>
<dbReference type="FunFam" id="2.10.70.10:FF:000014">
    <property type="entry name" value="Membrane cofactor protein"/>
    <property type="match status" value="1"/>
</dbReference>
<gene>
    <name evidence="8" type="primary">Cr1l</name>
    <name evidence="8" type="ORF">MALELE_R12977</name>
</gene>
<comment type="caution">
    <text evidence="8">The sequence shown here is derived from an EMBL/GenBank/DDBJ whole genome shotgun (WGS) entry which is preliminary data.</text>
</comment>
<dbReference type="AlphaFoldDB" id="A0A7K6GS18"/>
<evidence type="ECO:0000313" key="9">
    <source>
        <dbReference type="Proteomes" id="UP000564407"/>
    </source>
</evidence>
<dbReference type="CDD" id="cd00033">
    <property type="entry name" value="CCP"/>
    <property type="match status" value="8"/>
</dbReference>
<evidence type="ECO:0000256" key="3">
    <source>
        <dbReference type="ARBA" id="ARBA00022737"/>
    </source>
</evidence>
<feature type="domain" description="Sushi" evidence="7">
    <location>
        <begin position="215"/>
        <end position="274"/>
    </location>
</feature>
<proteinExistence type="predicted"/>
<keyword evidence="9" id="KW-1185">Reference proteome</keyword>
<feature type="non-terminal residue" evidence="8">
    <location>
        <position position="528"/>
    </location>
</feature>
<feature type="domain" description="Sushi" evidence="7">
    <location>
        <begin position="339"/>
        <end position="404"/>
    </location>
</feature>
<name>A0A7K6GS18_9PASS</name>
<evidence type="ECO:0000313" key="8">
    <source>
        <dbReference type="EMBL" id="NWV66130.1"/>
    </source>
</evidence>
<feature type="disulfide bond" evidence="5">
    <location>
        <begin position="436"/>
        <end position="463"/>
    </location>
</feature>
<dbReference type="InterPro" id="IPR051277">
    <property type="entry name" value="SEZ6_CSMD_C4BPB_Regulators"/>
</dbReference>
<dbReference type="SUPFAM" id="SSF57535">
    <property type="entry name" value="Complement control module/SCR domain"/>
    <property type="match status" value="8"/>
</dbReference>
<evidence type="ECO:0000256" key="5">
    <source>
        <dbReference type="PROSITE-ProRule" id="PRU00302"/>
    </source>
</evidence>
<reference evidence="8 9" key="1">
    <citation type="submission" date="2019-09" db="EMBL/GenBank/DDBJ databases">
        <title>Bird 10,000 Genomes (B10K) Project - Family phase.</title>
        <authorList>
            <person name="Zhang G."/>
        </authorList>
    </citation>
    <scope>NUCLEOTIDE SEQUENCE [LARGE SCALE GENOMIC DNA]</scope>
    <source>
        <strain evidence="8">B10K-DU-029-44</strain>
        <tissue evidence="8">Heart</tissue>
    </source>
</reference>
<sequence length="528" mass="57535">AAALGALLSAALIVTAHGDCGAPPRLASAEPRELQEGTEGFPPGSVVHYVCRPGFGRNPRTRDYFVCADGRWSGPSDMCKPRLCTFPGEPDNGRLVLPASFTFGSTVNFTCETGYRLIGHSELQCVLRNRALTWDRDIPICDAISCAPPPDIENGQRTGMDKDGFVFGDSVTYRCHSAERGHRPFSLVGEASIFCTSTDGLNGVWSSPAPECKVVSCGQPRVDNGRLLSGYRSQYSYGDRVVFDCDFRHSLNGSEASTCQDNNLWEPPLPVCQRSSCDDPPDVRNAVKARLAGNLFPVGTVVTYECQQGHRFSSGDTAHNIRCLPEFVWSEPPAPCERIVCPDPDIPNGKVLYPLYMEDVFEYGDTLKVMCNEGFTFKEHNGSRVTLHCTEDGSWNPAVPECVPEPRCPKPEVPHAKEVSKSKRDYTVGAEAKLLCEQGYGQRGSALVTCGADLSWHPTLPFCDQVCGPPPAILYGYHSGRGGTEFPYGAKVTYRCEEGLSLIGDESIYCTSDDGKNLAWSGPAPQCR</sequence>
<feature type="domain" description="Sushi" evidence="7">
    <location>
        <begin position="18"/>
        <end position="81"/>
    </location>
</feature>
<dbReference type="PROSITE" id="PS50923">
    <property type="entry name" value="SUSHI"/>
    <property type="match status" value="8"/>
</dbReference>
<dbReference type="Pfam" id="PF00084">
    <property type="entry name" value="Sushi"/>
    <property type="match status" value="8"/>
</dbReference>
<organism evidence="8 9">
    <name type="scientific">Malurus elegans</name>
    <name type="common">Red-winged fairywren</name>
    <dbReference type="NCBI Taxonomy" id="720584"/>
    <lineage>
        <taxon>Eukaryota</taxon>
        <taxon>Metazoa</taxon>
        <taxon>Chordata</taxon>
        <taxon>Craniata</taxon>
        <taxon>Vertebrata</taxon>
        <taxon>Euteleostomi</taxon>
        <taxon>Archelosauria</taxon>
        <taxon>Archosauria</taxon>
        <taxon>Dinosauria</taxon>
        <taxon>Saurischia</taxon>
        <taxon>Theropoda</taxon>
        <taxon>Coelurosauria</taxon>
        <taxon>Aves</taxon>
        <taxon>Neognathae</taxon>
        <taxon>Neoaves</taxon>
        <taxon>Telluraves</taxon>
        <taxon>Australaves</taxon>
        <taxon>Passeriformes</taxon>
        <taxon>Meliphagoidea</taxon>
        <taxon>Maluridae</taxon>
        <taxon>Malurus</taxon>
    </lineage>
</organism>
<dbReference type="PANTHER" id="PTHR45656:SF15">
    <property type="entry name" value="SUSHI DOMAIN-CONTAINING PROTEIN"/>
    <property type="match status" value="1"/>
</dbReference>
<evidence type="ECO:0000259" key="7">
    <source>
        <dbReference type="PROSITE" id="PS50923"/>
    </source>
</evidence>
<feature type="domain" description="Sushi" evidence="7">
    <location>
        <begin position="465"/>
        <end position="528"/>
    </location>
</feature>
<dbReference type="SMART" id="SM00032">
    <property type="entry name" value="CCP"/>
    <property type="match status" value="8"/>
</dbReference>
<dbReference type="Gene3D" id="2.10.70.10">
    <property type="entry name" value="Complement Module, domain 1"/>
    <property type="match status" value="8"/>
</dbReference>
<feature type="domain" description="Sushi" evidence="7">
    <location>
        <begin position="406"/>
        <end position="463"/>
    </location>
</feature>
<dbReference type="InterPro" id="IPR035976">
    <property type="entry name" value="Sushi/SCR/CCP_sf"/>
</dbReference>
<dbReference type="InterPro" id="IPR000436">
    <property type="entry name" value="Sushi_SCR_CCP_dom"/>
</dbReference>
<evidence type="ECO:0000256" key="4">
    <source>
        <dbReference type="ARBA" id="ARBA00023157"/>
    </source>
</evidence>
<protein>
    <submittedName>
        <fullName evidence="8">CR1L protein</fullName>
    </submittedName>
</protein>
<accession>A0A7K6GS18</accession>
<dbReference type="FunFam" id="2.10.70.10:FF:000038">
    <property type="entry name" value="Complement component receptor type 1"/>
    <property type="match status" value="1"/>
</dbReference>
<dbReference type="Proteomes" id="UP000564407">
    <property type="component" value="Unassembled WGS sequence"/>
</dbReference>